<dbReference type="EMBL" id="CP093361">
    <property type="protein sequence ID" value="UQS86492.1"/>
    <property type="molecule type" value="Genomic_DNA"/>
</dbReference>
<reference evidence="3" key="1">
    <citation type="journal article" date="2022" name="Int. J. Syst. Evol. Microbiol.">
        <title>Apilactobacillus apisilvae sp. nov., Nicolia spurrieriana gen. nov. sp. nov., Bombilactobacillus folatiphilus sp. nov. and Bombilactobacillus thymidiniphilus sp. nov., four new lactic acid bacterial isolates from stingless bees Tetragonula carbonaria and Austroplebeia australis.</title>
        <authorList>
            <person name="Oliphant S.A."/>
            <person name="Watson-Haigh N.S."/>
            <person name="Sumby K.M."/>
            <person name="Gardner J."/>
            <person name="Groom S."/>
            <person name="Jiranek V."/>
        </authorList>
    </citation>
    <scope>NUCLEOTIDE SEQUENCE</scope>
    <source>
        <strain evidence="3">SGEP1_A5</strain>
    </source>
</reference>
<dbReference type="PANTHER" id="PTHR34477">
    <property type="entry name" value="UPF0213 PROTEIN YHBQ"/>
    <property type="match status" value="1"/>
</dbReference>
<accession>A0A976X5E1</accession>
<dbReference type="InterPro" id="IPR035901">
    <property type="entry name" value="GIY-YIG_endonuc_sf"/>
</dbReference>
<dbReference type="SUPFAM" id="SSF82771">
    <property type="entry name" value="GIY-YIG endonuclease"/>
    <property type="match status" value="1"/>
</dbReference>
<sequence>MENNAEKFYMYVLRCGDGSFYGGYTNNLAHRIAQHQNGTGAKYTRSHEPVELIYYESFLTKKAALQAEYAFKHQSRAAKEQYLKKHNVKLN</sequence>
<protein>
    <submittedName>
        <fullName evidence="3">GIY-YIG nuclease family protein</fullName>
    </submittedName>
</protein>
<evidence type="ECO:0000313" key="3">
    <source>
        <dbReference type="EMBL" id="UQS86492.1"/>
    </source>
</evidence>
<dbReference type="PROSITE" id="PS50164">
    <property type="entry name" value="GIY_YIG"/>
    <property type="match status" value="1"/>
</dbReference>
<evidence type="ECO:0000259" key="2">
    <source>
        <dbReference type="PROSITE" id="PS50164"/>
    </source>
</evidence>
<dbReference type="InterPro" id="IPR000305">
    <property type="entry name" value="GIY-YIG_endonuc"/>
</dbReference>
<keyword evidence="4" id="KW-1185">Reference proteome</keyword>
<feature type="domain" description="GIY-YIG" evidence="2">
    <location>
        <begin position="6"/>
        <end position="81"/>
    </location>
</feature>
<dbReference type="InterPro" id="IPR050190">
    <property type="entry name" value="UPF0213_domain"/>
</dbReference>
<dbReference type="CDD" id="cd10456">
    <property type="entry name" value="GIY-YIG_UPF0213"/>
    <property type="match status" value="1"/>
</dbReference>
<evidence type="ECO:0000313" key="4">
    <source>
        <dbReference type="Proteomes" id="UP000831181"/>
    </source>
</evidence>
<dbReference type="SMART" id="SM00465">
    <property type="entry name" value="GIYc"/>
    <property type="match status" value="1"/>
</dbReference>
<dbReference type="AlphaFoldDB" id="A0A976X5E1"/>
<dbReference type="Gene3D" id="3.40.1440.10">
    <property type="entry name" value="GIY-YIG endonuclease"/>
    <property type="match status" value="1"/>
</dbReference>
<dbReference type="KEGG" id="lbe:MOO44_06265"/>
<gene>
    <name evidence="3" type="ORF">MOO44_06265</name>
</gene>
<comment type="similarity">
    <text evidence="1">Belongs to the UPF0213 family.</text>
</comment>
<dbReference type="PANTHER" id="PTHR34477:SF1">
    <property type="entry name" value="UPF0213 PROTEIN YHBQ"/>
    <property type="match status" value="1"/>
</dbReference>
<organism evidence="3 4">
    <name type="scientific">Nicoliella spurrieriana</name>
    <dbReference type="NCBI Taxonomy" id="2925830"/>
    <lineage>
        <taxon>Bacteria</taxon>
        <taxon>Bacillati</taxon>
        <taxon>Bacillota</taxon>
        <taxon>Bacilli</taxon>
        <taxon>Lactobacillales</taxon>
        <taxon>Lactobacillaceae</taxon>
        <taxon>Nicoliella</taxon>
    </lineage>
</organism>
<dbReference type="RefSeq" id="WP_260116296.1">
    <property type="nucleotide sequence ID" value="NZ_CP093361.1"/>
</dbReference>
<proteinExistence type="inferred from homology"/>
<dbReference type="Proteomes" id="UP000831181">
    <property type="component" value="Chromosome"/>
</dbReference>
<dbReference type="Pfam" id="PF01541">
    <property type="entry name" value="GIY-YIG"/>
    <property type="match status" value="1"/>
</dbReference>
<name>A0A976X5E1_9LACO</name>
<evidence type="ECO:0000256" key="1">
    <source>
        <dbReference type="ARBA" id="ARBA00007435"/>
    </source>
</evidence>